<feature type="region of interest" description="Disordered" evidence="12">
    <location>
        <begin position="294"/>
        <end position="323"/>
    </location>
</feature>
<keyword evidence="8" id="KW-0862">Zinc</keyword>
<dbReference type="Pfam" id="PF02163">
    <property type="entry name" value="Peptidase_M50"/>
    <property type="match status" value="1"/>
</dbReference>
<comment type="caution">
    <text evidence="15">The sequence shown here is derived from an EMBL/GenBank/DDBJ whole genome shotgun (WGS) entry which is preliminary data.</text>
</comment>
<evidence type="ECO:0000256" key="3">
    <source>
        <dbReference type="ARBA" id="ARBA00007931"/>
    </source>
</evidence>
<keyword evidence="4" id="KW-0645">Protease</keyword>
<evidence type="ECO:0000256" key="2">
    <source>
        <dbReference type="ARBA" id="ARBA00004141"/>
    </source>
</evidence>
<proteinExistence type="inferred from homology"/>
<keyword evidence="5 13" id="KW-0812">Transmembrane</keyword>
<comment type="subcellular location">
    <subcellularLocation>
        <location evidence="2">Membrane</location>
        <topology evidence="2">Multi-pass membrane protein</topology>
    </subcellularLocation>
</comment>
<evidence type="ECO:0000256" key="8">
    <source>
        <dbReference type="ARBA" id="ARBA00022833"/>
    </source>
</evidence>
<organism evidence="15 16">
    <name type="scientific">Candidatus Fimimonas merdipullorum</name>
    <dbReference type="NCBI Taxonomy" id="2840822"/>
    <lineage>
        <taxon>Bacteria</taxon>
        <taxon>Pseudomonadati</taxon>
        <taxon>Myxococcota</taxon>
        <taxon>Myxococcia</taxon>
        <taxon>Myxococcales</taxon>
        <taxon>Cystobacterineae</taxon>
        <taxon>Myxococcaceae</taxon>
        <taxon>Myxococcaceae incertae sedis</taxon>
        <taxon>Candidatus Fimimonas</taxon>
    </lineage>
</organism>
<protein>
    <recommendedName>
        <fullName evidence="14">Peptidase M50 domain-containing protein</fullName>
    </recommendedName>
</protein>
<evidence type="ECO:0000256" key="11">
    <source>
        <dbReference type="ARBA" id="ARBA00023136"/>
    </source>
</evidence>
<dbReference type="InterPro" id="IPR008915">
    <property type="entry name" value="Peptidase_M50"/>
</dbReference>
<comment type="cofactor">
    <cofactor evidence="1">
        <name>Zn(2+)</name>
        <dbReference type="ChEBI" id="CHEBI:29105"/>
    </cofactor>
</comment>
<gene>
    <name evidence="15" type="ORF">IAC72_01320</name>
</gene>
<feature type="domain" description="Peptidase M50" evidence="14">
    <location>
        <begin position="25"/>
        <end position="96"/>
    </location>
</feature>
<dbReference type="PANTHER" id="PTHR39188">
    <property type="entry name" value="MEMBRANE-ASSOCIATED ZINC METALLOPROTEASE M50B"/>
    <property type="match status" value="1"/>
</dbReference>
<evidence type="ECO:0000256" key="12">
    <source>
        <dbReference type="SAM" id="MobiDB-lite"/>
    </source>
</evidence>
<dbReference type="EMBL" id="DVOC01000025">
    <property type="protein sequence ID" value="HIU90642.1"/>
    <property type="molecule type" value="Genomic_DNA"/>
</dbReference>
<evidence type="ECO:0000256" key="10">
    <source>
        <dbReference type="ARBA" id="ARBA00023049"/>
    </source>
</evidence>
<keyword evidence="6" id="KW-0479">Metal-binding</keyword>
<feature type="transmembrane region" description="Helical" evidence="13">
    <location>
        <begin position="148"/>
        <end position="169"/>
    </location>
</feature>
<evidence type="ECO:0000313" key="15">
    <source>
        <dbReference type="EMBL" id="HIU90642.1"/>
    </source>
</evidence>
<dbReference type="GO" id="GO:0046872">
    <property type="term" value="F:metal ion binding"/>
    <property type="evidence" value="ECO:0007669"/>
    <property type="project" value="UniProtKB-KW"/>
</dbReference>
<sequence length="323" mass="36510">MKIRITADFWLFIAAALVLKKGYLAALYTVAVVLHECAHYFVARRLFYACKEIRLGIFGAVLYGDFRDVCGTDRIKIALAGPACNLCLCALCLAVWWLLPDSYYFTRDFYYSNLTMACVNLLPCYPLDGGRVLCGVIENKLGCKAVRVTKFLTFAVSSAAFLIFVISLFTPHKLFNVALFALGIMFGAVAEGGDCYVKTALLHSGAVYRRGMEKKTLVFDGESRVCDVARRIRGNFLYCLEVVDADMRVRRRYDVAQLESLVIDCPRDMTLNDAELYLRQRQNLLVAVEPPVEQAVKGKDKQRRRPHQQIQRKKGKERHDGGE</sequence>
<evidence type="ECO:0000256" key="4">
    <source>
        <dbReference type="ARBA" id="ARBA00022670"/>
    </source>
</evidence>
<evidence type="ECO:0000256" key="1">
    <source>
        <dbReference type="ARBA" id="ARBA00001947"/>
    </source>
</evidence>
<keyword evidence="11 13" id="KW-0472">Membrane</keyword>
<evidence type="ECO:0000256" key="6">
    <source>
        <dbReference type="ARBA" id="ARBA00022723"/>
    </source>
</evidence>
<dbReference type="GO" id="GO:0008237">
    <property type="term" value="F:metallopeptidase activity"/>
    <property type="evidence" value="ECO:0007669"/>
    <property type="project" value="UniProtKB-KW"/>
</dbReference>
<dbReference type="GO" id="GO:0006508">
    <property type="term" value="P:proteolysis"/>
    <property type="evidence" value="ECO:0007669"/>
    <property type="project" value="UniProtKB-KW"/>
</dbReference>
<feature type="transmembrane region" description="Helical" evidence="13">
    <location>
        <begin position="77"/>
        <end position="97"/>
    </location>
</feature>
<name>A0A9D1SQ37_9BACT</name>
<accession>A0A9D1SQ37</accession>
<comment type="similarity">
    <text evidence="3">Belongs to the peptidase M50B family.</text>
</comment>
<evidence type="ECO:0000256" key="13">
    <source>
        <dbReference type="SAM" id="Phobius"/>
    </source>
</evidence>
<reference evidence="15" key="2">
    <citation type="journal article" date="2021" name="PeerJ">
        <title>Extensive microbial diversity within the chicken gut microbiome revealed by metagenomics and culture.</title>
        <authorList>
            <person name="Gilroy R."/>
            <person name="Ravi A."/>
            <person name="Getino M."/>
            <person name="Pursley I."/>
            <person name="Horton D.L."/>
            <person name="Alikhan N.F."/>
            <person name="Baker D."/>
            <person name="Gharbi K."/>
            <person name="Hall N."/>
            <person name="Watson M."/>
            <person name="Adriaenssens E.M."/>
            <person name="Foster-Nyarko E."/>
            <person name="Jarju S."/>
            <person name="Secka A."/>
            <person name="Antonio M."/>
            <person name="Oren A."/>
            <person name="Chaudhuri R.R."/>
            <person name="La Ragione R."/>
            <person name="Hildebrand F."/>
            <person name="Pallen M.J."/>
        </authorList>
    </citation>
    <scope>NUCLEOTIDE SEQUENCE</scope>
    <source>
        <strain evidence="15">ChiHjej12B11-7776</strain>
    </source>
</reference>
<dbReference type="GO" id="GO:0016020">
    <property type="term" value="C:membrane"/>
    <property type="evidence" value="ECO:0007669"/>
    <property type="project" value="UniProtKB-SubCell"/>
</dbReference>
<keyword evidence="7" id="KW-0378">Hydrolase</keyword>
<evidence type="ECO:0000256" key="5">
    <source>
        <dbReference type="ARBA" id="ARBA00022692"/>
    </source>
</evidence>
<dbReference type="PANTHER" id="PTHR39188:SF3">
    <property type="entry name" value="STAGE IV SPORULATION PROTEIN FB"/>
    <property type="match status" value="1"/>
</dbReference>
<feature type="transmembrane region" description="Helical" evidence="13">
    <location>
        <begin position="9"/>
        <end position="34"/>
    </location>
</feature>
<dbReference type="AlphaFoldDB" id="A0A9D1SQ37"/>
<feature type="compositionally biased region" description="Basic residues" evidence="12">
    <location>
        <begin position="300"/>
        <end position="316"/>
    </location>
</feature>
<feature type="transmembrane region" description="Helical" evidence="13">
    <location>
        <begin position="175"/>
        <end position="193"/>
    </location>
</feature>
<evidence type="ECO:0000259" key="14">
    <source>
        <dbReference type="Pfam" id="PF02163"/>
    </source>
</evidence>
<evidence type="ECO:0000313" key="16">
    <source>
        <dbReference type="Proteomes" id="UP000886852"/>
    </source>
</evidence>
<keyword evidence="10" id="KW-0482">Metalloprotease</keyword>
<keyword evidence="9 13" id="KW-1133">Transmembrane helix</keyword>
<reference evidence="15" key="1">
    <citation type="submission" date="2020-10" db="EMBL/GenBank/DDBJ databases">
        <authorList>
            <person name="Gilroy R."/>
        </authorList>
    </citation>
    <scope>NUCLEOTIDE SEQUENCE</scope>
    <source>
        <strain evidence="15">ChiHjej12B11-7776</strain>
    </source>
</reference>
<evidence type="ECO:0000256" key="9">
    <source>
        <dbReference type="ARBA" id="ARBA00022989"/>
    </source>
</evidence>
<dbReference type="Proteomes" id="UP000886852">
    <property type="component" value="Unassembled WGS sequence"/>
</dbReference>
<evidence type="ECO:0000256" key="7">
    <source>
        <dbReference type="ARBA" id="ARBA00022801"/>
    </source>
</evidence>